<name>A0ABW6NRT0_9NOCA</name>
<reference evidence="2 3" key="1">
    <citation type="submission" date="2024-10" db="EMBL/GenBank/DDBJ databases">
        <title>The Natural Products Discovery Center: Release of the First 8490 Sequenced Strains for Exploring Actinobacteria Biosynthetic Diversity.</title>
        <authorList>
            <person name="Kalkreuter E."/>
            <person name="Kautsar S.A."/>
            <person name="Yang D."/>
            <person name="Bader C.D."/>
            <person name="Teijaro C.N."/>
            <person name="Fluegel L."/>
            <person name="Davis C.M."/>
            <person name="Simpson J.R."/>
            <person name="Lauterbach L."/>
            <person name="Steele A.D."/>
            <person name="Gui C."/>
            <person name="Meng S."/>
            <person name="Li G."/>
            <person name="Viehrig K."/>
            <person name="Ye F."/>
            <person name="Su P."/>
            <person name="Kiefer A.F."/>
            <person name="Nichols A."/>
            <person name="Cepeda A.J."/>
            <person name="Yan W."/>
            <person name="Fan B."/>
            <person name="Jiang Y."/>
            <person name="Adhikari A."/>
            <person name="Zheng C.-J."/>
            <person name="Schuster L."/>
            <person name="Cowan T.M."/>
            <person name="Smanski M.J."/>
            <person name="Chevrette M.G."/>
            <person name="De Carvalho L.P.S."/>
            <person name="Shen B."/>
        </authorList>
    </citation>
    <scope>NUCLEOTIDE SEQUENCE [LARGE SCALE GENOMIC DNA]</scope>
    <source>
        <strain evidence="2 3">NPDC004550</strain>
    </source>
</reference>
<evidence type="ECO:0000313" key="2">
    <source>
        <dbReference type="EMBL" id="MFF0457856.1"/>
    </source>
</evidence>
<comment type="caution">
    <text evidence="2">The sequence shown here is derived from an EMBL/GenBank/DDBJ whole genome shotgun (WGS) entry which is preliminary data.</text>
</comment>
<dbReference type="RefSeq" id="WP_387255204.1">
    <property type="nucleotide sequence ID" value="NZ_JBIALX010000020.1"/>
</dbReference>
<dbReference type="EMBL" id="JBIALX010000020">
    <property type="protein sequence ID" value="MFF0457856.1"/>
    <property type="molecule type" value="Genomic_DNA"/>
</dbReference>
<feature type="region of interest" description="Disordered" evidence="1">
    <location>
        <begin position="180"/>
        <end position="279"/>
    </location>
</feature>
<organism evidence="2 3">
    <name type="scientific">Nocardia africana</name>
    <dbReference type="NCBI Taxonomy" id="134964"/>
    <lineage>
        <taxon>Bacteria</taxon>
        <taxon>Bacillati</taxon>
        <taxon>Actinomycetota</taxon>
        <taxon>Actinomycetes</taxon>
        <taxon>Mycobacteriales</taxon>
        <taxon>Nocardiaceae</taxon>
        <taxon>Nocardia</taxon>
    </lineage>
</organism>
<evidence type="ECO:0000256" key="1">
    <source>
        <dbReference type="SAM" id="MobiDB-lite"/>
    </source>
</evidence>
<protein>
    <submittedName>
        <fullName evidence="2">Uncharacterized protein</fullName>
    </submittedName>
</protein>
<accession>A0ABW6NRT0</accession>
<proteinExistence type="predicted"/>
<sequence>MSDKMPRIFMPDPEKMPDGLTFSPGLVQQYKSLPNMYISSWQAFGNGGGLAAPKAIQVRKVSGTESAHIANYATWVADLQSAYTRLTELDGTVVQVADKSTKLCDDGRGDLANAIDALKAMASVDPRNLTVLKELIDKQVLDPSLGQGGNAISEDDYVMAIIDSAVNTVSGIMQQKSQEFDELGSKVRKQNPEDTGKTTKPGGVDKPSPSGRDTDPTSTFTYTGGNSPYSVQGNDNSPAAAPVWNWDATGSGPSASPLVPVADSPVAKPATSNDAGQLTPLAAAADPSSRYSRPAAAAPASAVTPSPYGMPGYALPMALAAANQRRAAEAARGIPATAEKPSPTVIAPAVTAPPAASTQVAPSRAGTGPASANTATNSAANAATSAPGASNQSATPTQAAPPSKASATPVSVAVAPADDGSTVFTFPDGRSQRVSIVVSNALTAAFGNAATTDGRGAYAATPARIPDAKSLGTPADPTQLTTGDLASWDTQRTALVVAFPEENGGTLEVIIEAQLRPFDPHMSDKSGDFGSFAGFFHPAGIDISAPSSSPGLSATPVDHSTHGPATVPA</sequence>
<feature type="region of interest" description="Disordered" evidence="1">
    <location>
        <begin position="545"/>
        <end position="569"/>
    </location>
</feature>
<feature type="region of interest" description="Disordered" evidence="1">
    <location>
        <begin position="352"/>
        <end position="412"/>
    </location>
</feature>
<evidence type="ECO:0000313" key="3">
    <source>
        <dbReference type="Proteomes" id="UP001601521"/>
    </source>
</evidence>
<feature type="compositionally biased region" description="Polar residues" evidence="1">
    <location>
        <begin position="216"/>
        <end position="237"/>
    </location>
</feature>
<keyword evidence="3" id="KW-1185">Reference proteome</keyword>
<dbReference type="Proteomes" id="UP001601521">
    <property type="component" value="Unassembled WGS sequence"/>
</dbReference>
<gene>
    <name evidence="2" type="ORF">ACFYTH_31235</name>
</gene>